<reference evidence="3 4" key="1">
    <citation type="submission" date="2018-11" db="EMBL/GenBank/DDBJ databases">
        <title>YIM 102482-1 draft genome.</title>
        <authorList>
            <person name="Li G."/>
            <person name="Jiang Y."/>
        </authorList>
    </citation>
    <scope>NUCLEOTIDE SEQUENCE [LARGE SCALE GENOMIC DNA]</scope>
    <source>
        <strain evidence="3 4">YIM 102482-1</strain>
    </source>
</reference>
<dbReference type="OrthoDB" id="974105at2"/>
<dbReference type="Pfam" id="PF01926">
    <property type="entry name" value="MMR_HSR1"/>
    <property type="match status" value="1"/>
</dbReference>
<dbReference type="Gene3D" id="3.40.50.300">
    <property type="entry name" value="P-loop containing nucleotide triphosphate hydrolases"/>
    <property type="match status" value="1"/>
</dbReference>
<dbReference type="Proteomes" id="UP000274391">
    <property type="component" value="Unassembled WGS sequence"/>
</dbReference>
<keyword evidence="1" id="KW-1133">Transmembrane helix</keyword>
<accession>A0A3P3VYN1</accession>
<dbReference type="SUPFAM" id="SSF52540">
    <property type="entry name" value="P-loop containing nucleoside triphosphate hydrolases"/>
    <property type="match status" value="1"/>
</dbReference>
<dbReference type="GO" id="GO:0000028">
    <property type="term" value="P:ribosomal small subunit assembly"/>
    <property type="evidence" value="ECO:0007669"/>
    <property type="project" value="TreeGrafter"/>
</dbReference>
<evidence type="ECO:0000259" key="2">
    <source>
        <dbReference type="Pfam" id="PF01926"/>
    </source>
</evidence>
<organism evidence="3 4">
    <name type="scientific">Gulosibacter macacae</name>
    <dbReference type="NCBI Taxonomy" id="2488791"/>
    <lineage>
        <taxon>Bacteria</taxon>
        <taxon>Bacillati</taxon>
        <taxon>Actinomycetota</taxon>
        <taxon>Actinomycetes</taxon>
        <taxon>Micrococcales</taxon>
        <taxon>Microbacteriaceae</taxon>
        <taxon>Gulosibacter</taxon>
    </lineage>
</organism>
<keyword evidence="1" id="KW-0472">Membrane</keyword>
<dbReference type="GO" id="GO:0005829">
    <property type="term" value="C:cytosol"/>
    <property type="evidence" value="ECO:0007669"/>
    <property type="project" value="TreeGrafter"/>
</dbReference>
<comment type="caution">
    <text evidence="3">The sequence shown here is derived from an EMBL/GenBank/DDBJ whole genome shotgun (WGS) entry which is preliminary data.</text>
</comment>
<keyword evidence="1" id="KW-0812">Transmembrane</keyword>
<dbReference type="PANTHER" id="PTHR42698:SF1">
    <property type="entry name" value="GTPASE ERA, MITOCHONDRIAL"/>
    <property type="match status" value="1"/>
</dbReference>
<evidence type="ECO:0000313" key="3">
    <source>
        <dbReference type="EMBL" id="RRJ87912.1"/>
    </source>
</evidence>
<evidence type="ECO:0000313" key="4">
    <source>
        <dbReference type="Proteomes" id="UP000274391"/>
    </source>
</evidence>
<dbReference type="InterPro" id="IPR005662">
    <property type="entry name" value="GTPase_Era-like"/>
</dbReference>
<evidence type="ECO:0000256" key="1">
    <source>
        <dbReference type="SAM" id="Phobius"/>
    </source>
</evidence>
<dbReference type="PANTHER" id="PTHR42698">
    <property type="entry name" value="GTPASE ERA"/>
    <property type="match status" value="1"/>
</dbReference>
<dbReference type="GO" id="GO:0043024">
    <property type="term" value="F:ribosomal small subunit binding"/>
    <property type="evidence" value="ECO:0007669"/>
    <property type="project" value="TreeGrafter"/>
</dbReference>
<dbReference type="EMBL" id="RQVS01000003">
    <property type="protein sequence ID" value="RRJ87912.1"/>
    <property type="molecule type" value="Genomic_DNA"/>
</dbReference>
<proteinExistence type="predicted"/>
<name>A0A3P3VYN1_9MICO</name>
<keyword evidence="4" id="KW-1185">Reference proteome</keyword>
<protein>
    <submittedName>
        <fullName evidence="3">ABC transporter</fullName>
    </submittedName>
</protein>
<dbReference type="GO" id="GO:0019843">
    <property type="term" value="F:rRNA binding"/>
    <property type="evidence" value="ECO:0007669"/>
    <property type="project" value="TreeGrafter"/>
</dbReference>
<dbReference type="InterPro" id="IPR006073">
    <property type="entry name" value="GTP-bd"/>
</dbReference>
<feature type="transmembrane region" description="Helical" evidence="1">
    <location>
        <begin position="416"/>
        <end position="441"/>
    </location>
</feature>
<dbReference type="RefSeq" id="WP_124969959.1">
    <property type="nucleotide sequence ID" value="NZ_RQVS01000003.1"/>
</dbReference>
<dbReference type="InterPro" id="IPR027417">
    <property type="entry name" value="P-loop_NTPase"/>
</dbReference>
<dbReference type="AlphaFoldDB" id="A0A3P3VYN1"/>
<feature type="transmembrane region" description="Helical" evidence="1">
    <location>
        <begin position="461"/>
        <end position="492"/>
    </location>
</feature>
<sequence>MSSLSLDDRLAALAHARDLAEGRILDTEAEALDALLRSAAERRERSSEHTVVGFFGATGSGKSSLFNAVVGEPLARTHVVRPTTSEPLAAVWNMTGAEPLLDWLDVRDRRTPSAPFDGDPSLSLILLDLPDFDSVALEHREIATRLAGQVDVLVWVVDPQKYADATIHRDFIRPLATHSAVTAVVLNQIDTLAPYEVQPVVHSLSELVRADGLGKMRVLPTSAATGEGVDAVRKMIAKFARDRAAATARLEADARSLATKLGAEGSASTALVPTKATHSRLVDDIGVAAGVDIVANAVGASYRKRAGQATGWPLTSWLLRLRPDPLRRLRLGSAAAATKKSDTDPELHRTSLPPLSAGQRAAIGRSVRDYADGAASALPDRWQASLRRRANEATEQLPDELDRAIARTDLGAGRSWWWVIITIIQWLALIAAIVGVGWYLASWFLPNFGLPRPEITMIEGWPVPGLLIALGLLLGILVGLLTAAVSGAVGAVRKRRARRRMLREVETVVQALVIAPVRAEQERAREFSEALERAASK</sequence>
<feature type="domain" description="G" evidence="2">
    <location>
        <begin position="52"/>
        <end position="165"/>
    </location>
</feature>
<dbReference type="GO" id="GO:0005525">
    <property type="term" value="F:GTP binding"/>
    <property type="evidence" value="ECO:0007669"/>
    <property type="project" value="InterPro"/>
</dbReference>
<gene>
    <name evidence="3" type="ORF">EG850_03410</name>
</gene>